<reference evidence="2 3" key="1">
    <citation type="submission" date="2020-06" db="EMBL/GenBank/DDBJ databases">
        <authorList>
            <person name="Li R."/>
            <person name="Bekaert M."/>
        </authorList>
    </citation>
    <scope>NUCLEOTIDE SEQUENCE [LARGE SCALE GENOMIC DNA]</scope>
    <source>
        <strain evidence="3">wild</strain>
    </source>
</reference>
<dbReference type="EMBL" id="CACVKT020002126">
    <property type="protein sequence ID" value="CAC5375224.1"/>
    <property type="molecule type" value="Genomic_DNA"/>
</dbReference>
<sequence length="378" mass="43483">MPENCKHPIILPKDHYVSELILRQIHIDLQHSVRNYLLAHLRETYWLINAPSVVRKLIKKCVVCRRLSAPVGEQKMANLPPDRITPEEPPFPRVGVDYFGPFKVKQHRCRIKRFGVSFTCLSSRAIHLEAAASLDTSSYINVLRRFIARRGQVEKIRSDNIRNFVGAERELKSSLHVSEWNLNKIENAMLQKNIDWQFNPPAGSHFGVVWERLIRSVRKTMNSVIREEILGDDGLNTMFCEIESTHNSRPITMNSDDPSDLEALTPNHLLIMKRKQNLLPSKMETNSVHCKSILESLGPRVPSRVTRSQKWHKQRKNLMVRDIVIVVDSNAPRISLPMGQISEIFPDRNGLVRQVKVKIGHNVLTRPVYKLCTLLELG</sequence>
<organism evidence="2 3">
    <name type="scientific">Mytilus coruscus</name>
    <name type="common">Sea mussel</name>
    <dbReference type="NCBI Taxonomy" id="42192"/>
    <lineage>
        <taxon>Eukaryota</taxon>
        <taxon>Metazoa</taxon>
        <taxon>Spiralia</taxon>
        <taxon>Lophotrochozoa</taxon>
        <taxon>Mollusca</taxon>
        <taxon>Bivalvia</taxon>
        <taxon>Autobranchia</taxon>
        <taxon>Pteriomorphia</taxon>
        <taxon>Mytilida</taxon>
        <taxon>Mytiloidea</taxon>
        <taxon>Mytilidae</taxon>
        <taxon>Mytilinae</taxon>
        <taxon>Mytilus</taxon>
    </lineage>
</organism>
<accession>A0A6J8AX33</accession>
<evidence type="ECO:0000313" key="3">
    <source>
        <dbReference type="Proteomes" id="UP000507470"/>
    </source>
</evidence>
<evidence type="ECO:0000259" key="1">
    <source>
        <dbReference type="PROSITE" id="PS50994"/>
    </source>
</evidence>
<dbReference type="Gene3D" id="3.30.420.10">
    <property type="entry name" value="Ribonuclease H-like superfamily/Ribonuclease H"/>
    <property type="match status" value="1"/>
</dbReference>
<dbReference type="OrthoDB" id="10066543at2759"/>
<keyword evidence="3" id="KW-1185">Reference proteome</keyword>
<dbReference type="Proteomes" id="UP000507470">
    <property type="component" value="Unassembled WGS sequence"/>
</dbReference>
<dbReference type="InterPro" id="IPR036397">
    <property type="entry name" value="RNaseH_sf"/>
</dbReference>
<feature type="domain" description="Integrase catalytic" evidence="1">
    <location>
        <begin position="85"/>
        <end position="274"/>
    </location>
</feature>
<name>A0A6J8AX33_MYTCO</name>
<evidence type="ECO:0000313" key="2">
    <source>
        <dbReference type="EMBL" id="CAC5375224.1"/>
    </source>
</evidence>
<dbReference type="PANTHER" id="PTHR47331:SF1">
    <property type="entry name" value="GAG-LIKE PROTEIN"/>
    <property type="match status" value="1"/>
</dbReference>
<dbReference type="InterPro" id="IPR012337">
    <property type="entry name" value="RNaseH-like_sf"/>
</dbReference>
<proteinExistence type="predicted"/>
<dbReference type="AlphaFoldDB" id="A0A6J8AX33"/>
<dbReference type="SUPFAM" id="SSF53098">
    <property type="entry name" value="Ribonuclease H-like"/>
    <property type="match status" value="1"/>
</dbReference>
<dbReference type="PROSITE" id="PS50994">
    <property type="entry name" value="INTEGRASE"/>
    <property type="match status" value="1"/>
</dbReference>
<protein>
    <recommendedName>
        <fullName evidence="1">Integrase catalytic domain-containing protein</fullName>
    </recommendedName>
</protein>
<gene>
    <name evidence="2" type="ORF">MCOR_12310</name>
</gene>
<dbReference type="GO" id="GO:0015074">
    <property type="term" value="P:DNA integration"/>
    <property type="evidence" value="ECO:0007669"/>
    <property type="project" value="InterPro"/>
</dbReference>
<dbReference type="InterPro" id="IPR001584">
    <property type="entry name" value="Integrase_cat-core"/>
</dbReference>
<dbReference type="Pfam" id="PF18701">
    <property type="entry name" value="DUF5641"/>
    <property type="match status" value="1"/>
</dbReference>
<dbReference type="PANTHER" id="PTHR47331">
    <property type="entry name" value="PHD-TYPE DOMAIN-CONTAINING PROTEIN"/>
    <property type="match status" value="1"/>
</dbReference>
<dbReference type="InterPro" id="IPR040676">
    <property type="entry name" value="DUF5641"/>
</dbReference>
<dbReference type="GO" id="GO:0003676">
    <property type="term" value="F:nucleic acid binding"/>
    <property type="evidence" value="ECO:0007669"/>
    <property type="project" value="InterPro"/>
</dbReference>